<sequence>MKGVRMDKKIFEESLIRLFPECGGEVVQGWFAFAEECIKMDQSPDFAPVSDKDAAVGKWLEAIYKGLYRAKQEHGAKPAELICGLSVKHCLYPWEMMEAAKYLKNGGGIDDVILQSVEGLLDECDAGKEACPPRRKGRDGKGGERYVDAEILQGICKGQETEKNACILGQNEVAL</sequence>
<dbReference type="Proteomes" id="UP000304953">
    <property type="component" value="Unassembled WGS sequence"/>
</dbReference>
<proteinExistence type="predicted"/>
<gene>
    <name evidence="1" type="ORF">E5329_28170</name>
</gene>
<organism evidence="1 2">
    <name type="scientific">Petralouisia muris</name>
    <dbReference type="NCBI Taxonomy" id="3032872"/>
    <lineage>
        <taxon>Bacteria</taxon>
        <taxon>Bacillati</taxon>
        <taxon>Bacillota</taxon>
        <taxon>Clostridia</taxon>
        <taxon>Lachnospirales</taxon>
        <taxon>Lachnospiraceae</taxon>
        <taxon>Petralouisia</taxon>
    </lineage>
</organism>
<comment type="caution">
    <text evidence="1">The sequence shown here is derived from an EMBL/GenBank/DDBJ whole genome shotgun (WGS) entry which is preliminary data.</text>
</comment>
<keyword evidence="2" id="KW-1185">Reference proteome</keyword>
<dbReference type="EMBL" id="SRYA01000151">
    <property type="protein sequence ID" value="TGY86441.1"/>
    <property type="molecule type" value="Genomic_DNA"/>
</dbReference>
<evidence type="ECO:0000313" key="2">
    <source>
        <dbReference type="Proteomes" id="UP000304953"/>
    </source>
</evidence>
<protein>
    <submittedName>
        <fullName evidence="1">Uncharacterized protein</fullName>
    </submittedName>
</protein>
<reference evidence="1" key="1">
    <citation type="submission" date="2019-04" db="EMBL/GenBank/DDBJ databases">
        <title>Microbes associate with the intestines of laboratory mice.</title>
        <authorList>
            <person name="Navarre W."/>
            <person name="Wong E."/>
            <person name="Huang K."/>
            <person name="Tropini C."/>
            <person name="Ng K."/>
            <person name="Yu B."/>
        </authorList>
    </citation>
    <scope>NUCLEOTIDE SEQUENCE</scope>
    <source>
        <strain evidence="1">NM01_1-7b</strain>
    </source>
</reference>
<accession>A0AC61RLP7</accession>
<name>A0AC61RLP7_9FIRM</name>
<evidence type="ECO:0000313" key="1">
    <source>
        <dbReference type="EMBL" id="TGY86441.1"/>
    </source>
</evidence>